<protein>
    <recommendedName>
        <fullName evidence="1">Tubulin binding cofactor C-like domain-containing protein</fullName>
    </recommendedName>
</protein>
<sequence length="226" mass="26378">MEDKIFKLINEHKETEAKDAILEYEEKIKEEKNEYTRCRMIDRLNLYKRIYSDHIEHINGNIKEKEIHDIDLSIGTPSSLKLEISDEKVNYVFDSFFRMPLFKNDFPMKKMSGLVFSEVLIVDSKELTVSYFESEQSVYINRVFNSTIICKGKQIRLLDSHNLCLYVDVSCGITLERSSNIKICALKSSENNNIKINDFSNPFKSTNYEIITDDDTLSLNNLSLSR</sequence>
<accession>R0KZ42</accession>
<keyword evidence="3" id="KW-1185">Reference proteome</keyword>
<dbReference type="InterPro" id="IPR012945">
    <property type="entry name" value="Tubulin-bd_cofactor_C_dom"/>
</dbReference>
<dbReference type="InterPro" id="IPR016098">
    <property type="entry name" value="CAP/MinC_C"/>
</dbReference>
<organism evidence="2 3">
    <name type="scientific">Nosema bombycis (strain CQ1 / CVCC 102059)</name>
    <name type="common">Microsporidian parasite</name>
    <name type="synonym">Pebrine of silkworm</name>
    <dbReference type="NCBI Taxonomy" id="578461"/>
    <lineage>
        <taxon>Eukaryota</taxon>
        <taxon>Fungi</taxon>
        <taxon>Fungi incertae sedis</taxon>
        <taxon>Microsporidia</taxon>
        <taxon>Nosematidae</taxon>
        <taxon>Nosema</taxon>
    </lineage>
</organism>
<dbReference type="HOGENOM" id="CLU_1384153_0_0_1"/>
<dbReference type="Gene3D" id="2.160.20.70">
    <property type="match status" value="1"/>
</dbReference>
<feature type="domain" description="Tubulin binding cofactor C-like" evidence="1">
    <location>
        <begin position="117"/>
        <end position="188"/>
    </location>
</feature>
<evidence type="ECO:0000313" key="3">
    <source>
        <dbReference type="Proteomes" id="UP000016927"/>
    </source>
</evidence>
<dbReference type="Proteomes" id="UP000016927">
    <property type="component" value="Unassembled WGS sequence"/>
</dbReference>
<dbReference type="AlphaFoldDB" id="R0KZ42"/>
<evidence type="ECO:0000313" key="2">
    <source>
        <dbReference type="EMBL" id="EOB15457.1"/>
    </source>
</evidence>
<dbReference type="EMBL" id="KB908911">
    <property type="protein sequence ID" value="EOB15457.1"/>
    <property type="molecule type" value="Genomic_DNA"/>
</dbReference>
<dbReference type="OMA" id="RINNCKR"/>
<proteinExistence type="predicted"/>
<reference evidence="2 3" key="1">
    <citation type="journal article" date="2013" name="BMC Genomics">
        <title>Comparative genomics of parasitic silkworm microsporidia reveal an association between genome expansion and host adaptation.</title>
        <authorList>
            <person name="Pan G."/>
            <person name="Xu J."/>
            <person name="Li T."/>
            <person name="Xia Q."/>
            <person name="Liu S.L."/>
            <person name="Zhang G."/>
            <person name="Li S."/>
            <person name="Li C."/>
            <person name="Liu H."/>
            <person name="Yang L."/>
            <person name="Liu T."/>
            <person name="Zhang X."/>
            <person name="Wu Z."/>
            <person name="Fan W."/>
            <person name="Dang X."/>
            <person name="Xiang H."/>
            <person name="Tao M."/>
            <person name="Li Y."/>
            <person name="Hu J."/>
            <person name="Li Z."/>
            <person name="Lin L."/>
            <person name="Luo J."/>
            <person name="Geng L."/>
            <person name="Wang L."/>
            <person name="Long M."/>
            <person name="Wan Y."/>
            <person name="He N."/>
            <person name="Zhang Z."/>
            <person name="Lu C."/>
            <person name="Keeling P.J."/>
            <person name="Wang J."/>
            <person name="Xiang Z."/>
            <person name="Zhou Z."/>
        </authorList>
    </citation>
    <scope>NUCLEOTIDE SEQUENCE [LARGE SCALE GENOMIC DNA]</scope>
    <source>
        <strain evidence="3">CQ1 / CVCC 102059</strain>
    </source>
</reference>
<dbReference type="Pfam" id="PF07986">
    <property type="entry name" value="TBCC"/>
    <property type="match status" value="1"/>
</dbReference>
<dbReference type="VEuPathDB" id="MicrosporidiaDB:NBO_3g0008"/>
<gene>
    <name evidence="2" type="ORF">NBO_3g0008</name>
</gene>
<name>R0KZ42_NOSB1</name>
<dbReference type="OrthoDB" id="6042961at2759"/>
<evidence type="ECO:0000259" key="1">
    <source>
        <dbReference type="Pfam" id="PF07986"/>
    </source>
</evidence>